<feature type="compositionally biased region" description="Low complexity" evidence="1">
    <location>
        <begin position="295"/>
        <end position="313"/>
    </location>
</feature>
<dbReference type="InterPro" id="IPR014752">
    <property type="entry name" value="Arrestin-like_C"/>
</dbReference>
<comment type="caution">
    <text evidence="3">The sequence shown here is derived from an EMBL/GenBank/DDBJ whole genome shotgun (WGS) entry which is preliminary data.</text>
</comment>
<dbReference type="Proteomes" id="UP000242180">
    <property type="component" value="Unassembled WGS sequence"/>
</dbReference>
<reference evidence="3 4" key="1">
    <citation type="submission" date="2016-07" db="EMBL/GenBank/DDBJ databases">
        <title>Pervasive Adenine N6-methylation of Active Genes in Fungi.</title>
        <authorList>
            <consortium name="DOE Joint Genome Institute"/>
            <person name="Mondo S.J."/>
            <person name="Dannebaum R.O."/>
            <person name="Kuo R.C."/>
            <person name="Labutti K."/>
            <person name="Haridas S."/>
            <person name="Kuo A."/>
            <person name="Salamov A."/>
            <person name="Ahrendt S.R."/>
            <person name="Lipzen A."/>
            <person name="Sullivan W."/>
            <person name="Andreopoulos W.B."/>
            <person name="Clum A."/>
            <person name="Lindquist E."/>
            <person name="Daum C."/>
            <person name="Ramamoorthy G.K."/>
            <person name="Gryganskyi A."/>
            <person name="Culley D."/>
            <person name="Magnuson J.K."/>
            <person name="James T.Y."/>
            <person name="O'Malley M.A."/>
            <person name="Stajich J.E."/>
            <person name="Spatafora J.W."/>
            <person name="Visel A."/>
            <person name="Grigoriev I.V."/>
        </authorList>
    </citation>
    <scope>NUCLEOTIDE SEQUENCE [LARGE SCALE GENOMIC DNA]</scope>
    <source>
        <strain evidence="3 4">NRRL 2496</strain>
    </source>
</reference>
<dbReference type="Gene3D" id="2.60.40.640">
    <property type="match status" value="2"/>
</dbReference>
<dbReference type="PANTHER" id="PTHR11188">
    <property type="entry name" value="ARRESTIN DOMAIN CONTAINING PROTEIN"/>
    <property type="match status" value="1"/>
</dbReference>
<feature type="region of interest" description="Disordered" evidence="1">
    <location>
        <begin position="348"/>
        <end position="382"/>
    </location>
</feature>
<dbReference type="InterPro" id="IPR050357">
    <property type="entry name" value="Arrestin_domain-protein"/>
</dbReference>
<feature type="region of interest" description="Disordered" evidence="1">
    <location>
        <begin position="295"/>
        <end position="333"/>
    </location>
</feature>
<protein>
    <recommendedName>
        <fullName evidence="2">Arrestin C-terminal-like domain-containing protein</fullName>
    </recommendedName>
</protein>
<name>A0A1X2H109_SYNRA</name>
<dbReference type="InterPro" id="IPR011022">
    <property type="entry name" value="Arrestin_C-like"/>
</dbReference>
<dbReference type="EMBL" id="MCGN01000011">
    <property type="protein sequence ID" value="ORY91052.1"/>
    <property type="molecule type" value="Genomic_DNA"/>
</dbReference>
<dbReference type="PANTHER" id="PTHR11188:SF17">
    <property type="entry name" value="FI21816P1"/>
    <property type="match status" value="1"/>
</dbReference>
<evidence type="ECO:0000313" key="4">
    <source>
        <dbReference type="Proteomes" id="UP000242180"/>
    </source>
</evidence>
<dbReference type="GO" id="GO:0031625">
    <property type="term" value="F:ubiquitin protein ligase binding"/>
    <property type="evidence" value="ECO:0007669"/>
    <property type="project" value="TreeGrafter"/>
</dbReference>
<dbReference type="STRING" id="13706.A0A1X2H109"/>
<dbReference type="AlphaFoldDB" id="A0A1X2H109"/>
<organism evidence="3 4">
    <name type="scientific">Syncephalastrum racemosum</name>
    <name type="common">Filamentous fungus</name>
    <dbReference type="NCBI Taxonomy" id="13706"/>
    <lineage>
        <taxon>Eukaryota</taxon>
        <taxon>Fungi</taxon>
        <taxon>Fungi incertae sedis</taxon>
        <taxon>Mucoromycota</taxon>
        <taxon>Mucoromycotina</taxon>
        <taxon>Mucoromycetes</taxon>
        <taxon>Mucorales</taxon>
        <taxon>Syncephalastraceae</taxon>
        <taxon>Syncephalastrum</taxon>
    </lineage>
</organism>
<dbReference type="InParanoid" id="A0A1X2H109"/>
<dbReference type="OMA" id="NGHDRLF"/>
<dbReference type="SUPFAM" id="SSF81296">
    <property type="entry name" value="E set domains"/>
    <property type="match status" value="1"/>
</dbReference>
<dbReference type="GO" id="GO:0030674">
    <property type="term" value="F:protein-macromolecule adaptor activity"/>
    <property type="evidence" value="ECO:0007669"/>
    <property type="project" value="TreeGrafter"/>
</dbReference>
<dbReference type="InterPro" id="IPR014756">
    <property type="entry name" value="Ig_E-set"/>
</dbReference>
<dbReference type="SMART" id="SM01017">
    <property type="entry name" value="Arrestin_C"/>
    <property type="match status" value="1"/>
</dbReference>
<evidence type="ECO:0000259" key="2">
    <source>
        <dbReference type="SMART" id="SM01017"/>
    </source>
</evidence>
<dbReference type="GO" id="GO:0005886">
    <property type="term" value="C:plasma membrane"/>
    <property type="evidence" value="ECO:0007669"/>
    <property type="project" value="TreeGrafter"/>
</dbReference>
<proteinExistence type="predicted"/>
<keyword evidence="4" id="KW-1185">Reference proteome</keyword>
<dbReference type="Pfam" id="PF02752">
    <property type="entry name" value="Arrestin_C"/>
    <property type="match status" value="1"/>
</dbReference>
<dbReference type="GO" id="GO:0005829">
    <property type="term" value="C:cytosol"/>
    <property type="evidence" value="ECO:0007669"/>
    <property type="project" value="TreeGrafter"/>
</dbReference>
<dbReference type="OrthoDB" id="2333384at2759"/>
<evidence type="ECO:0000313" key="3">
    <source>
        <dbReference type="EMBL" id="ORY91052.1"/>
    </source>
</evidence>
<gene>
    <name evidence="3" type="ORF">BCR43DRAFT_498416</name>
</gene>
<accession>A0A1X2H109</accession>
<feature type="domain" description="Arrestin C-terminal-like" evidence="2">
    <location>
        <begin position="115"/>
        <end position="263"/>
    </location>
</feature>
<feature type="compositionally biased region" description="Polar residues" evidence="1">
    <location>
        <begin position="367"/>
        <end position="382"/>
    </location>
</feature>
<evidence type="ECO:0000256" key="1">
    <source>
        <dbReference type="SAM" id="MobiDB-lite"/>
    </source>
</evidence>
<dbReference type="GO" id="GO:0070086">
    <property type="term" value="P:ubiquitin-dependent endocytosis"/>
    <property type="evidence" value="ECO:0007669"/>
    <property type="project" value="TreeGrafter"/>
</dbReference>
<sequence>MTITWTEPIGNGHDRLFQDDRSIINHTWTFLAKGSKPHHLDSGRYTYEFELPLAGSMPESTHVASFYIVQYRLKATVERPRFLPNHTTRRVIHLSRQMLPLMPEFMEPVTIANQWTDKLDYMISVPTKIYTHGDKIPISIRVTPLTDQIRVRRLSVTLKEYMICRASSGWFGGHPRAQGRVIYYARDDHFGSNATNVSGCFIVWEKTQIIPVPRTPEQVQYDVQNEAVRIRHKIKFVLSIENADGHVSELRAALPIHICMINTNGLPAYEEAWRSVPYNPSTMINLLLQENNAASQAAPASQTSHAEAAAAAVPVPPDGRLRRRAQHEGSRRQRRRWSRSSWLILGTSNIVHNEENEPPPVAGDASPETTDTTQHPLPSYSSVISSCNDIALPSSQLPSYDDVTCP</sequence>